<evidence type="ECO:0008006" key="4">
    <source>
        <dbReference type="Google" id="ProtNLM"/>
    </source>
</evidence>
<dbReference type="EMBL" id="CAXITT010000038">
    <property type="protein sequence ID" value="CAL1528787.1"/>
    <property type="molecule type" value="Genomic_DNA"/>
</dbReference>
<name>A0AAV2H510_LYMST</name>
<dbReference type="AlphaFoldDB" id="A0AAV2H510"/>
<dbReference type="InterPro" id="IPR029034">
    <property type="entry name" value="Cystine-knot_cytokine"/>
</dbReference>
<dbReference type="Gene3D" id="2.10.90.10">
    <property type="entry name" value="Cystine-knot cytokines"/>
    <property type="match status" value="1"/>
</dbReference>
<reference evidence="2 3" key="1">
    <citation type="submission" date="2024-04" db="EMBL/GenBank/DDBJ databases">
        <authorList>
            <consortium name="Genoscope - CEA"/>
            <person name="William W."/>
        </authorList>
    </citation>
    <scope>NUCLEOTIDE SEQUENCE [LARGE SCALE GENOMIC DNA]</scope>
</reference>
<keyword evidence="3" id="KW-1185">Reference proteome</keyword>
<proteinExistence type="predicted"/>
<organism evidence="2 3">
    <name type="scientific">Lymnaea stagnalis</name>
    <name type="common">Great pond snail</name>
    <name type="synonym">Helix stagnalis</name>
    <dbReference type="NCBI Taxonomy" id="6523"/>
    <lineage>
        <taxon>Eukaryota</taxon>
        <taxon>Metazoa</taxon>
        <taxon>Spiralia</taxon>
        <taxon>Lophotrochozoa</taxon>
        <taxon>Mollusca</taxon>
        <taxon>Gastropoda</taxon>
        <taxon>Heterobranchia</taxon>
        <taxon>Euthyneura</taxon>
        <taxon>Panpulmonata</taxon>
        <taxon>Hygrophila</taxon>
        <taxon>Lymnaeoidea</taxon>
        <taxon>Lymnaeidae</taxon>
        <taxon>Lymnaea</taxon>
    </lineage>
</organism>
<comment type="caution">
    <text evidence="2">The sequence shown here is derived from an EMBL/GenBank/DDBJ whole genome shotgun (WGS) entry which is preliminary data.</text>
</comment>
<evidence type="ECO:0000313" key="3">
    <source>
        <dbReference type="Proteomes" id="UP001497497"/>
    </source>
</evidence>
<feature type="signal peptide" evidence="1">
    <location>
        <begin position="1"/>
        <end position="27"/>
    </location>
</feature>
<protein>
    <recommendedName>
        <fullName evidence="4">CTCK domain-containing protein</fullName>
    </recommendedName>
</protein>
<accession>A0AAV2H510</accession>
<dbReference type="PANTHER" id="PTHR41151">
    <property type="entry name" value="PARTNER OF BURSICON"/>
    <property type="match status" value="1"/>
</dbReference>
<gene>
    <name evidence="2" type="ORF">GSLYS_00002957001</name>
</gene>
<dbReference type="InterPro" id="IPR034441">
    <property type="entry name" value="Bursicon_suB"/>
</dbReference>
<dbReference type="Proteomes" id="UP001497497">
    <property type="component" value="Unassembled WGS sequence"/>
</dbReference>
<dbReference type="PANTHER" id="PTHR41151:SF1">
    <property type="entry name" value="PARTNER OF BURSICON"/>
    <property type="match status" value="1"/>
</dbReference>
<keyword evidence="1" id="KW-0732">Signal</keyword>
<sequence length="137" mass="14837">MFVSLGDLTHIWTVVVSLGLLPMVALATESDDCNLLQSTVPITRFATLSHRGNSVGVMCTGDVVLNKCEGTCVSSVSPSVTTYPGYRKDCRCCKETATETKSITLRECYRGSQVVPDLHYTFDVREISGCSCLNCNG</sequence>
<feature type="chain" id="PRO_5043774471" description="CTCK domain-containing protein" evidence="1">
    <location>
        <begin position="28"/>
        <end position="137"/>
    </location>
</feature>
<evidence type="ECO:0000256" key="1">
    <source>
        <dbReference type="SAM" id="SignalP"/>
    </source>
</evidence>
<dbReference type="GO" id="GO:0005184">
    <property type="term" value="F:neuropeptide hormone activity"/>
    <property type="evidence" value="ECO:0007669"/>
    <property type="project" value="InterPro"/>
</dbReference>
<dbReference type="GO" id="GO:0007186">
    <property type="term" value="P:G protein-coupled receptor signaling pathway"/>
    <property type="evidence" value="ECO:0007669"/>
    <property type="project" value="TreeGrafter"/>
</dbReference>
<evidence type="ECO:0000313" key="2">
    <source>
        <dbReference type="EMBL" id="CAL1528787.1"/>
    </source>
</evidence>
<dbReference type="GO" id="GO:0031395">
    <property type="term" value="C:bursicon neuropeptide hormone complex"/>
    <property type="evidence" value="ECO:0007669"/>
    <property type="project" value="InterPro"/>
</dbReference>
<dbReference type="GO" id="GO:0001664">
    <property type="term" value="F:G protein-coupled receptor binding"/>
    <property type="evidence" value="ECO:0007669"/>
    <property type="project" value="InterPro"/>
</dbReference>